<evidence type="ECO:0000313" key="2">
    <source>
        <dbReference type="Proteomes" id="UP000320547"/>
    </source>
</evidence>
<dbReference type="Proteomes" id="UP000320547">
    <property type="component" value="Unassembled WGS sequence"/>
</dbReference>
<gene>
    <name evidence="1" type="ORF">JN10_0464</name>
</gene>
<name>A0A562UTB1_9SPHN</name>
<evidence type="ECO:0000313" key="1">
    <source>
        <dbReference type="EMBL" id="TWJ08845.1"/>
    </source>
</evidence>
<proteinExistence type="predicted"/>
<dbReference type="EMBL" id="VLLK01000001">
    <property type="protein sequence ID" value="TWJ08845.1"/>
    <property type="molecule type" value="Genomic_DNA"/>
</dbReference>
<keyword evidence="2" id="KW-1185">Reference proteome</keyword>
<reference evidence="1 2" key="1">
    <citation type="submission" date="2019-07" db="EMBL/GenBank/DDBJ databases">
        <title>Genomic Encyclopedia of Archaeal and Bacterial Type Strains, Phase II (KMG-II): from individual species to whole genera.</title>
        <authorList>
            <person name="Goeker M."/>
        </authorList>
    </citation>
    <scope>NUCLEOTIDE SEQUENCE [LARGE SCALE GENOMIC DNA]</scope>
    <source>
        <strain evidence="1 2">ATCC BAA-2084</strain>
    </source>
</reference>
<protein>
    <submittedName>
        <fullName evidence="1">Uncharacterized protein</fullName>
    </submittedName>
</protein>
<dbReference type="AlphaFoldDB" id="A0A562UTB1"/>
<sequence>MPDGLIASSMAQFAIPTIAKSQAVLAAVAGVAGGLVGWAGAKVIASAQTDRQAELEGYDPHVIEEEAAVALADHEDDRYSIADDLPLVEAEPETEAPSPNELIPDDTSVPADPIVEVMEAKEQTPQHGKAVNLLRTQATDALAMPQLIERFAVALDDHRSAVEDAVHSYSPPTPPAEMSDRLRALLPQTRLTN</sequence>
<dbReference type="STRING" id="476157.GCA_001663155_00280"/>
<comment type="caution">
    <text evidence="1">The sequence shown here is derived from an EMBL/GenBank/DDBJ whole genome shotgun (WGS) entry which is preliminary data.</text>
</comment>
<accession>A0A562UTB1</accession>
<organism evidence="1 2">
    <name type="scientific">Altererythrobacter ishigakiensis</name>
    <dbReference type="NCBI Taxonomy" id="476157"/>
    <lineage>
        <taxon>Bacteria</taxon>
        <taxon>Pseudomonadati</taxon>
        <taxon>Pseudomonadota</taxon>
        <taxon>Alphaproteobacteria</taxon>
        <taxon>Sphingomonadales</taxon>
        <taxon>Erythrobacteraceae</taxon>
        <taxon>Altererythrobacter</taxon>
    </lineage>
</organism>